<accession>A0A835I9C0</accession>
<evidence type="ECO:0000256" key="1">
    <source>
        <dbReference type="ARBA" id="ARBA00022737"/>
    </source>
</evidence>
<dbReference type="Pfam" id="PF13041">
    <property type="entry name" value="PPR_2"/>
    <property type="match status" value="1"/>
</dbReference>
<dbReference type="NCBIfam" id="TIGR00756">
    <property type="entry name" value="PPR"/>
    <property type="match status" value="3"/>
</dbReference>
<dbReference type="GO" id="GO:0009451">
    <property type="term" value="P:RNA modification"/>
    <property type="evidence" value="ECO:0007669"/>
    <property type="project" value="InterPro"/>
</dbReference>
<dbReference type="InterPro" id="IPR002885">
    <property type="entry name" value="PPR_rpt"/>
</dbReference>
<dbReference type="PANTHER" id="PTHR47926">
    <property type="entry name" value="PENTATRICOPEPTIDE REPEAT-CONTAINING PROTEIN"/>
    <property type="match status" value="1"/>
</dbReference>
<dbReference type="InterPro" id="IPR046960">
    <property type="entry name" value="PPR_At4g14850-like_plant"/>
</dbReference>
<dbReference type="Pfam" id="PF20431">
    <property type="entry name" value="E_motif"/>
    <property type="match status" value="1"/>
</dbReference>
<dbReference type="Pfam" id="PF01535">
    <property type="entry name" value="PPR"/>
    <property type="match status" value="4"/>
</dbReference>
<keyword evidence="1" id="KW-0677">Repeat</keyword>
<reference evidence="3 4" key="1">
    <citation type="submission" date="2020-10" db="EMBL/GenBank/DDBJ databases">
        <title>The Coptis chinensis genome and diversification of protoberbering-type alkaloids.</title>
        <authorList>
            <person name="Wang B."/>
            <person name="Shu S."/>
            <person name="Song C."/>
            <person name="Liu Y."/>
        </authorList>
    </citation>
    <scope>NUCLEOTIDE SEQUENCE [LARGE SCALE GENOMIC DNA]</scope>
    <source>
        <strain evidence="3">HL-2020</strain>
        <tissue evidence="3">Leaf</tissue>
    </source>
</reference>
<evidence type="ECO:0008006" key="5">
    <source>
        <dbReference type="Google" id="ProtNLM"/>
    </source>
</evidence>
<dbReference type="GO" id="GO:0003723">
    <property type="term" value="F:RNA binding"/>
    <property type="evidence" value="ECO:0007669"/>
    <property type="project" value="InterPro"/>
</dbReference>
<feature type="repeat" description="PPR" evidence="2">
    <location>
        <begin position="132"/>
        <end position="166"/>
    </location>
</feature>
<keyword evidence="4" id="KW-1185">Reference proteome</keyword>
<dbReference type="EMBL" id="JADFTS010000003">
    <property type="protein sequence ID" value="KAF9614765.1"/>
    <property type="molecule type" value="Genomic_DNA"/>
</dbReference>
<dbReference type="InterPro" id="IPR046848">
    <property type="entry name" value="E_motif"/>
</dbReference>
<evidence type="ECO:0000256" key="2">
    <source>
        <dbReference type="PROSITE-ProRule" id="PRU00708"/>
    </source>
</evidence>
<dbReference type="PROSITE" id="PS51375">
    <property type="entry name" value="PPR"/>
    <property type="match status" value="2"/>
</dbReference>
<proteinExistence type="predicted"/>
<dbReference type="AlphaFoldDB" id="A0A835I9C0"/>
<dbReference type="InterPro" id="IPR011990">
    <property type="entry name" value="TPR-like_helical_dom_sf"/>
</dbReference>
<comment type="caution">
    <text evidence="3">The sequence shown here is derived from an EMBL/GenBank/DDBJ whole genome shotgun (WGS) entry which is preliminary data.</text>
</comment>
<dbReference type="SUPFAM" id="SSF48452">
    <property type="entry name" value="TPR-like"/>
    <property type="match status" value="1"/>
</dbReference>
<protein>
    <recommendedName>
        <fullName evidence="5">Pentatricopeptide repeat-containing protein</fullName>
    </recommendedName>
</protein>
<dbReference type="PANTHER" id="PTHR47926:SF371">
    <property type="entry name" value="TETRATRICOPEPTIDE REPEAT-LIKE SUPERFAMILY PROTEIN"/>
    <property type="match status" value="1"/>
</dbReference>
<gene>
    <name evidence="3" type="ORF">IFM89_020619</name>
</gene>
<sequence>MSWNTIMTGYFNNDDLEEGERFFEEIPQKNVFSWNGLIAGYASKGRFFQVLEAFKRMLAESSVCPSDATLVYALSACSRLGALGLGKWIHTYAESNGLKENVFIGNALIDMYSRGGSIDTAVAVFNGMGLKDLITWNSMIGGLATHGRGTDALYIFEQMRNNGETPDRITFIGVLSACSHMGLIDVGLSYFNSMTKDYSIVPEIEHYGCMVDLLARSGQLNEAVYFIRKMPIEADDVIWSTLLGACKTYGNVQLAELALEWLIKLEPKDPANYVMLSNIYGDTKRWADLARLKLVMRGTGIKKPPGCSLIEVDDSVTEFFSSDKRHPASANIYQVLNGLRVLLKSSWCGPELEELVEGN</sequence>
<dbReference type="Proteomes" id="UP000631114">
    <property type="component" value="Unassembled WGS sequence"/>
</dbReference>
<dbReference type="Gene3D" id="1.25.40.10">
    <property type="entry name" value="Tetratricopeptide repeat domain"/>
    <property type="match status" value="2"/>
</dbReference>
<feature type="repeat" description="PPR" evidence="2">
    <location>
        <begin position="1"/>
        <end position="33"/>
    </location>
</feature>
<name>A0A835I9C0_9MAGN</name>
<dbReference type="OrthoDB" id="185373at2759"/>
<dbReference type="FunFam" id="1.25.40.10:FF:000184">
    <property type="entry name" value="Pentatricopeptide repeat-containing protein, chloroplastic"/>
    <property type="match status" value="1"/>
</dbReference>
<organism evidence="3 4">
    <name type="scientific">Coptis chinensis</name>
    <dbReference type="NCBI Taxonomy" id="261450"/>
    <lineage>
        <taxon>Eukaryota</taxon>
        <taxon>Viridiplantae</taxon>
        <taxon>Streptophyta</taxon>
        <taxon>Embryophyta</taxon>
        <taxon>Tracheophyta</taxon>
        <taxon>Spermatophyta</taxon>
        <taxon>Magnoliopsida</taxon>
        <taxon>Ranunculales</taxon>
        <taxon>Ranunculaceae</taxon>
        <taxon>Coptidoideae</taxon>
        <taxon>Coptis</taxon>
    </lineage>
</organism>
<evidence type="ECO:0000313" key="4">
    <source>
        <dbReference type="Proteomes" id="UP000631114"/>
    </source>
</evidence>
<evidence type="ECO:0000313" key="3">
    <source>
        <dbReference type="EMBL" id="KAF9614765.1"/>
    </source>
</evidence>